<feature type="signal peptide" evidence="1">
    <location>
        <begin position="1"/>
        <end position="25"/>
    </location>
</feature>
<gene>
    <name evidence="2" type="ORF">RCC_09945</name>
</gene>
<evidence type="ECO:0000256" key="1">
    <source>
        <dbReference type="SAM" id="SignalP"/>
    </source>
</evidence>
<organism evidence="2 3">
    <name type="scientific">Ramularia collo-cygni</name>
    <dbReference type="NCBI Taxonomy" id="112498"/>
    <lineage>
        <taxon>Eukaryota</taxon>
        <taxon>Fungi</taxon>
        <taxon>Dikarya</taxon>
        <taxon>Ascomycota</taxon>
        <taxon>Pezizomycotina</taxon>
        <taxon>Dothideomycetes</taxon>
        <taxon>Dothideomycetidae</taxon>
        <taxon>Mycosphaerellales</taxon>
        <taxon>Mycosphaerellaceae</taxon>
        <taxon>Ramularia</taxon>
    </lineage>
</organism>
<proteinExistence type="predicted"/>
<name>A0A2D3V1M5_9PEZI</name>
<feature type="chain" id="PRO_5013608749" evidence="1">
    <location>
        <begin position="26"/>
        <end position="166"/>
    </location>
</feature>
<evidence type="ECO:0000313" key="3">
    <source>
        <dbReference type="Proteomes" id="UP000225277"/>
    </source>
</evidence>
<dbReference type="RefSeq" id="XP_023630951.1">
    <property type="nucleotide sequence ID" value="XM_023775183.1"/>
</dbReference>
<reference evidence="2 3" key="1">
    <citation type="submission" date="2016-03" db="EMBL/GenBank/DDBJ databases">
        <authorList>
            <person name="Ploux O."/>
        </authorList>
    </citation>
    <scope>NUCLEOTIDE SEQUENCE [LARGE SCALE GENOMIC DNA]</scope>
    <source>
        <strain evidence="2 3">URUG2</strain>
    </source>
</reference>
<evidence type="ECO:0000313" key="2">
    <source>
        <dbReference type="EMBL" id="CZT24227.1"/>
    </source>
</evidence>
<dbReference type="EMBL" id="FJUY01000020">
    <property type="protein sequence ID" value="CZT24227.1"/>
    <property type="molecule type" value="Genomic_DNA"/>
</dbReference>
<dbReference type="GeneID" id="35605002"/>
<sequence>MILPKILKISLLALVAICLITPVLGSPNQIEKRIWTPTPPTRIPLGQQRCASLAFLSKGKYRNWDLNYIQYDVYVGREYSRAKCMELQNNLRTGGLSARYDRTLGELVQNLFFRCSPTLAGVENHLHAVFMLRPGQEVTLNKVLAKTFPVVNKKMCFTCLGNTTGG</sequence>
<keyword evidence="3" id="KW-1185">Reference proteome</keyword>
<accession>A0A2D3V1M5</accession>
<protein>
    <submittedName>
        <fullName evidence="2">Uncharacterized protein</fullName>
    </submittedName>
</protein>
<keyword evidence="1" id="KW-0732">Signal</keyword>
<dbReference type="AlphaFoldDB" id="A0A2D3V1M5"/>
<dbReference type="Proteomes" id="UP000225277">
    <property type="component" value="Unassembled WGS sequence"/>
</dbReference>